<evidence type="ECO:0000313" key="1">
    <source>
        <dbReference type="EMBL" id="MBE9637368.1"/>
    </source>
</evidence>
<dbReference type="SUPFAM" id="SSF51735">
    <property type="entry name" value="NAD(P)-binding Rossmann-fold domains"/>
    <property type="match status" value="1"/>
</dbReference>
<sequence length="301" mass="33112">MTRDVLILGGSGHSGTAFARAFAAAGWQVRTYVRGTDPVAAARGVALIVNAMNPPDYHDWQTQIPRITRLAMTAARASGARVLIPGNVYVYGRQPAPWSAATPHLPCSRKGAIRAEMEAAWRDSGLAVTILRAGDFLDGAQPGLTMGRVVLTGLHKGRITALGAPDVRRAYAFLPDFARAAVALSQRDDLPRFADIPFPGHSFSLTELSTEITRQTGRPLRISRFPWAALRLLSPVWELAREFSEMRYLFEHPHWLERDSFASHLPKFSPTPLPEIIAGHLPIQRSQGLQMPEPPQRSSPF</sequence>
<accession>A0ABR9X1I9</accession>
<reference evidence="1 2" key="1">
    <citation type="journal article" date="2021" name="Int. J. Syst. Evol. Microbiol.">
        <title>Salipiger mangrovisoli sp. nov., isolated from mangrove soil and the proposal for the reclassification of Paraphaeobacter pallidus as Salipiger pallidus comb. nov.</title>
        <authorList>
            <person name="Du J."/>
            <person name="Liu Y."/>
            <person name="Pei T."/>
            <person name="Deng M.R."/>
            <person name="Zhu H."/>
        </authorList>
    </citation>
    <scope>NUCLEOTIDE SEQUENCE [LARGE SCALE GENOMIC DNA]</scope>
    <source>
        <strain evidence="1 2">6D45A</strain>
    </source>
</reference>
<dbReference type="Proteomes" id="UP000607796">
    <property type="component" value="Unassembled WGS sequence"/>
</dbReference>
<dbReference type="InterPro" id="IPR036291">
    <property type="entry name" value="NAD(P)-bd_dom_sf"/>
</dbReference>
<protein>
    <submittedName>
        <fullName evidence="1">Epimerase</fullName>
    </submittedName>
</protein>
<keyword evidence="2" id="KW-1185">Reference proteome</keyword>
<evidence type="ECO:0000313" key="2">
    <source>
        <dbReference type="Proteomes" id="UP000607796"/>
    </source>
</evidence>
<gene>
    <name evidence="1" type="ORF">IQ782_10995</name>
</gene>
<name>A0ABR9X1I9_9RHOB</name>
<dbReference type="EMBL" id="JADFFK010000007">
    <property type="protein sequence ID" value="MBE9637368.1"/>
    <property type="molecule type" value="Genomic_DNA"/>
</dbReference>
<comment type="caution">
    <text evidence="1">The sequence shown here is derived from an EMBL/GenBank/DDBJ whole genome shotgun (WGS) entry which is preliminary data.</text>
</comment>
<organism evidence="1 2">
    <name type="scientific">Salipiger mangrovisoli</name>
    <dbReference type="NCBI Taxonomy" id="2865933"/>
    <lineage>
        <taxon>Bacteria</taxon>
        <taxon>Pseudomonadati</taxon>
        <taxon>Pseudomonadota</taxon>
        <taxon>Alphaproteobacteria</taxon>
        <taxon>Rhodobacterales</taxon>
        <taxon>Roseobacteraceae</taxon>
        <taxon>Salipiger</taxon>
    </lineage>
</organism>
<dbReference type="Gene3D" id="3.40.50.720">
    <property type="entry name" value="NAD(P)-binding Rossmann-like Domain"/>
    <property type="match status" value="1"/>
</dbReference>
<dbReference type="RefSeq" id="WP_194134676.1">
    <property type="nucleotide sequence ID" value="NZ_JADFFK010000007.1"/>
</dbReference>
<proteinExistence type="predicted"/>